<organism evidence="1 2">
    <name type="scientific">Dactylonectria estremocensis</name>
    <dbReference type="NCBI Taxonomy" id="1079267"/>
    <lineage>
        <taxon>Eukaryota</taxon>
        <taxon>Fungi</taxon>
        <taxon>Dikarya</taxon>
        <taxon>Ascomycota</taxon>
        <taxon>Pezizomycotina</taxon>
        <taxon>Sordariomycetes</taxon>
        <taxon>Hypocreomycetidae</taxon>
        <taxon>Hypocreales</taxon>
        <taxon>Nectriaceae</taxon>
        <taxon>Dactylonectria</taxon>
    </lineage>
</organism>
<keyword evidence="2" id="KW-1185">Reference proteome</keyword>
<gene>
    <name evidence="1" type="ORF">B0J13DRAFT_151573</name>
</gene>
<proteinExistence type="predicted"/>
<evidence type="ECO:0000313" key="2">
    <source>
        <dbReference type="Proteomes" id="UP000717696"/>
    </source>
</evidence>
<dbReference type="AlphaFoldDB" id="A0A9P9IN12"/>
<evidence type="ECO:0000313" key="1">
    <source>
        <dbReference type="EMBL" id="KAH7125075.1"/>
    </source>
</evidence>
<dbReference type="Proteomes" id="UP000717696">
    <property type="component" value="Unassembled WGS sequence"/>
</dbReference>
<protein>
    <submittedName>
        <fullName evidence="1">Uncharacterized protein</fullName>
    </submittedName>
</protein>
<accession>A0A9P9IN12</accession>
<dbReference type="EMBL" id="JAGMUU010000024">
    <property type="protein sequence ID" value="KAH7125075.1"/>
    <property type="molecule type" value="Genomic_DNA"/>
</dbReference>
<reference evidence="1" key="1">
    <citation type="journal article" date="2021" name="Nat. Commun.">
        <title>Genetic determinants of endophytism in the Arabidopsis root mycobiome.</title>
        <authorList>
            <person name="Mesny F."/>
            <person name="Miyauchi S."/>
            <person name="Thiergart T."/>
            <person name="Pickel B."/>
            <person name="Atanasova L."/>
            <person name="Karlsson M."/>
            <person name="Huettel B."/>
            <person name="Barry K.W."/>
            <person name="Haridas S."/>
            <person name="Chen C."/>
            <person name="Bauer D."/>
            <person name="Andreopoulos W."/>
            <person name="Pangilinan J."/>
            <person name="LaButti K."/>
            <person name="Riley R."/>
            <person name="Lipzen A."/>
            <person name="Clum A."/>
            <person name="Drula E."/>
            <person name="Henrissat B."/>
            <person name="Kohler A."/>
            <person name="Grigoriev I.V."/>
            <person name="Martin F.M."/>
            <person name="Hacquard S."/>
        </authorList>
    </citation>
    <scope>NUCLEOTIDE SEQUENCE</scope>
    <source>
        <strain evidence="1">MPI-CAGE-AT-0021</strain>
    </source>
</reference>
<sequence>MNPAFFPAQSCAWFFCPLLPNSGCRVLASLSLSPSSSPATQVVPFERCCFSYLRLLPESLLNRNASASVGCSYFDIPGEKLTSGGVSVDDIMDTCSRPANGVEIFRLQRDALLFIFDWSNDILYALSSFSALAVTPASWAGDVEEDCVMCVEGELEL</sequence>
<name>A0A9P9IN12_9HYPO</name>
<comment type="caution">
    <text evidence="1">The sequence shown here is derived from an EMBL/GenBank/DDBJ whole genome shotgun (WGS) entry which is preliminary data.</text>
</comment>